<keyword evidence="1" id="KW-0472">Membrane</keyword>
<evidence type="ECO:0008006" key="4">
    <source>
        <dbReference type="Google" id="ProtNLM"/>
    </source>
</evidence>
<keyword evidence="3" id="KW-1185">Reference proteome</keyword>
<name>A0ABD5NIK6_9EURY</name>
<keyword evidence="1" id="KW-1133">Transmembrane helix</keyword>
<dbReference type="EMBL" id="JBHSAQ010000001">
    <property type="protein sequence ID" value="MFC3956851.1"/>
    <property type="molecule type" value="Genomic_DNA"/>
</dbReference>
<gene>
    <name evidence="2" type="ORF">ACFOUR_00495</name>
</gene>
<proteinExistence type="predicted"/>
<organism evidence="2 3">
    <name type="scientific">Halovivax cerinus</name>
    <dbReference type="NCBI Taxonomy" id="1487865"/>
    <lineage>
        <taxon>Archaea</taxon>
        <taxon>Methanobacteriati</taxon>
        <taxon>Methanobacteriota</taxon>
        <taxon>Stenosarchaea group</taxon>
        <taxon>Halobacteria</taxon>
        <taxon>Halobacteriales</taxon>
        <taxon>Natrialbaceae</taxon>
        <taxon>Halovivax</taxon>
    </lineage>
</organism>
<dbReference type="AlphaFoldDB" id="A0ABD5NIK6"/>
<keyword evidence="1" id="KW-0812">Transmembrane</keyword>
<dbReference type="GeneID" id="73904988"/>
<dbReference type="SUPFAM" id="SSF103473">
    <property type="entry name" value="MFS general substrate transporter"/>
    <property type="match status" value="1"/>
</dbReference>
<protein>
    <recommendedName>
        <fullName evidence="4">Major facilitator superfamily (MFS) profile domain-containing protein</fullName>
    </recommendedName>
</protein>
<evidence type="ECO:0000256" key="1">
    <source>
        <dbReference type="SAM" id="Phobius"/>
    </source>
</evidence>
<feature type="transmembrane region" description="Helical" evidence="1">
    <location>
        <begin position="31"/>
        <end position="49"/>
    </location>
</feature>
<sequence length="56" mass="5901">MSLRNSATGLGRASGPILFTGLATQTGYRRLFIAAGVATLALRLGVLVLRRVRADT</sequence>
<evidence type="ECO:0000313" key="3">
    <source>
        <dbReference type="Proteomes" id="UP001595846"/>
    </source>
</evidence>
<comment type="caution">
    <text evidence="2">The sequence shown here is derived from an EMBL/GenBank/DDBJ whole genome shotgun (WGS) entry which is preliminary data.</text>
</comment>
<dbReference type="RefSeq" id="WP_256532210.1">
    <property type="nucleotide sequence ID" value="NZ_CP101824.1"/>
</dbReference>
<dbReference type="InterPro" id="IPR036259">
    <property type="entry name" value="MFS_trans_sf"/>
</dbReference>
<evidence type="ECO:0000313" key="2">
    <source>
        <dbReference type="EMBL" id="MFC3956851.1"/>
    </source>
</evidence>
<accession>A0ABD5NIK6</accession>
<dbReference type="Proteomes" id="UP001595846">
    <property type="component" value="Unassembled WGS sequence"/>
</dbReference>
<reference evidence="2 3" key="1">
    <citation type="journal article" date="2019" name="Int. J. Syst. Evol. Microbiol.">
        <title>The Global Catalogue of Microorganisms (GCM) 10K type strain sequencing project: providing services to taxonomists for standard genome sequencing and annotation.</title>
        <authorList>
            <consortium name="The Broad Institute Genomics Platform"/>
            <consortium name="The Broad Institute Genome Sequencing Center for Infectious Disease"/>
            <person name="Wu L."/>
            <person name="Ma J."/>
        </authorList>
    </citation>
    <scope>NUCLEOTIDE SEQUENCE [LARGE SCALE GENOMIC DNA]</scope>
    <source>
        <strain evidence="2 3">IBRC-M 10256</strain>
    </source>
</reference>